<dbReference type="SMART" id="SM00303">
    <property type="entry name" value="GPS"/>
    <property type="match status" value="1"/>
</dbReference>
<evidence type="ECO:0000256" key="1">
    <source>
        <dbReference type="ARBA" id="ARBA00004141"/>
    </source>
</evidence>
<evidence type="ECO:0000256" key="4">
    <source>
        <dbReference type="ARBA" id="ARBA00022729"/>
    </source>
</evidence>
<evidence type="ECO:0000313" key="13">
    <source>
        <dbReference type="EMBL" id="KAK8732748.1"/>
    </source>
</evidence>
<dbReference type="Gene3D" id="2.60.220.50">
    <property type="match status" value="1"/>
</dbReference>
<evidence type="ECO:0000256" key="11">
    <source>
        <dbReference type="SAM" id="Phobius"/>
    </source>
</evidence>
<dbReference type="InterPro" id="IPR001024">
    <property type="entry name" value="PLAT/LH2_dom"/>
</dbReference>
<feature type="transmembrane region" description="Helical" evidence="11">
    <location>
        <begin position="604"/>
        <end position="626"/>
    </location>
</feature>
<dbReference type="PRINTS" id="PR01433">
    <property type="entry name" value="POLYCYSTIN2"/>
</dbReference>
<evidence type="ECO:0000256" key="6">
    <source>
        <dbReference type="ARBA" id="ARBA00023136"/>
    </source>
</evidence>
<comment type="similarity">
    <text evidence="2">Belongs to the polycystin family.</text>
</comment>
<feature type="transmembrane region" description="Helical" evidence="11">
    <location>
        <begin position="816"/>
        <end position="835"/>
    </location>
</feature>
<comment type="caution">
    <text evidence="13">The sequence shown here is derived from an EMBL/GenBank/DDBJ whole genome shotgun (WGS) entry which is preliminary data.</text>
</comment>
<evidence type="ECO:0000313" key="14">
    <source>
        <dbReference type="Proteomes" id="UP001445076"/>
    </source>
</evidence>
<feature type="transmembrane region" description="Helical" evidence="11">
    <location>
        <begin position="1076"/>
        <end position="1094"/>
    </location>
</feature>
<dbReference type="PANTHER" id="PTHR10877:SF150">
    <property type="entry name" value="REJ DOMAIN-CONTAINING PROTEIN"/>
    <property type="match status" value="1"/>
</dbReference>
<keyword evidence="3 11" id="KW-0812">Transmembrane</keyword>
<dbReference type="Gene3D" id="2.60.60.20">
    <property type="entry name" value="PLAT/LH2 domain"/>
    <property type="match status" value="1"/>
</dbReference>
<dbReference type="GO" id="GO:0016020">
    <property type="term" value="C:membrane"/>
    <property type="evidence" value="ECO:0007669"/>
    <property type="project" value="UniProtKB-SubCell"/>
</dbReference>
<dbReference type="PANTHER" id="PTHR10877">
    <property type="entry name" value="POLYCYSTIN FAMILY MEMBER"/>
    <property type="match status" value="1"/>
</dbReference>
<comment type="caution">
    <text evidence="9">Lacks conserved residue(s) required for the propagation of feature annotation.</text>
</comment>
<keyword evidence="6 11" id="KW-0472">Membrane</keyword>
<reference evidence="13 14" key="1">
    <citation type="journal article" date="2024" name="BMC Genomics">
        <title>Genome assembly of redclaw crayfish (Cherax quadricarinatus) provides insights into its immune adaptation and hypoxia tolerance.</title>
        <authorList>
            <person name="Liu Z."/>
            <person name="Zheng J."/>
            <person name="Li H."/>
            <person name="Fang K."/>
            <person name="Wang S."/>
            <person name="He J."/>
            <person name="Zhou D."/>
            <person name="Weng S."/>
            <person name="Chi M."/>
            <person name="Gu Z."/>
            <person name="He J."/>
            <person name="Li F."/>
            <person name="Wang M."/>
        </authorList>
    </citation>
    <scope>NUCLEOTIDE SEQUENCE [LARGE SCALE GENOMIC DNA]</scope>
    <source>
        <strain evidence="13">ZL_2023a</strain>
    </source>
</reference>
<protein>
    <recommendedName>
        <fullName evidence="12">PLAT domain-containing protein</fullName>
    </recommendedName>
</protein>
<evidence type="ECO:0000256" key="2">
    <source>
        <dbReference type="ARBA" id="ARBA00007200"/>
    </source>
</evidence>
<feature type="transmembrane region" description="Helical" evidence="11">
    <location>
        <begin position="945"/>
        <end position="965"/>
    </location>
</feature>
<evidence type="ECO:0000256" key="9">
    <source>
        <dbReference type="PROSITE-ProRule" id="PRU00152"/>
    </source>
</evidence>
<dbReference type="Pfam" id="PF01825">
    <property type="entry name" value="GPS"/>
    <property type="match status" value="1"/>
</dbReference>
<evidence type="ECO:0000256" key="8">
    <source>
        <dbReference type="PIRSR" id="PIRSR603915-2"/>
    </source>
</evidence>
<feature type="compositionally biased region" description="Polar residues" evidence="10">
    <location>
        <begin position="1594"/>
        <end position="1605"/>
    </location>
</feature>
<comment type="subcellular location">
    <subcellularLocation>
        <location evidence="1">Membrane</location>
        <topology evidence="1">Multi-pass membrane protein</topology>
    </subcellularLocation>
</comment>
<gene>
    <name evidence="13" type="ORF">OTU49_006904</name>
</gene>
<keyword evidence="14" id="KW-1185">Reference proteome</keyword>
<keyword evidence="4" id="KW-0732">Signal</keyword>
<feature type="transmembrane region" description="Helical" evidence="11">
    <location>
        <begin position="977"/>
        <end position="995"/>
    </location>
</feature>
<dbReference type="InterPro" id="IPR000203">
    <property type="entry name" value="GPS"/>
</dbReference>
<feature type="disulfide bond" evidence="8">
    <location>
        <begin position="1186"/>
        <end position="1199"/>
    </location>
</feature>
<evidence type="ECO:0000256" key="5">
    <source>
        <dbReference type="ARBA" id="ARBA00022989"/>
    </source>
</evidence>
<dbReference type="Pfam" id="PF08016">
    <property type="entry name" value="PKD_channel"/>
    <property type="match status" value="1"/>
</dbReference>
<feature type="transmembrane region" description="Helical" evidence="11">
    <location>
        <begin position="1425"/>
        <end position="1445"/>
    </location>
</feature>
<evidence type="ECO:0000256" key="3">
    <source>
        <dbReference type="ARBA" id="ARBA00022692"/>
    </source>
</evidence>
<dbReference type="SUPFAM" id="SSF49723">
    <property type="entry name" value="Lipase/lipooxygenase domain (PLAT/LH2 domain)"/>
    <property type="match status" value="1"/>
</dbReference>
<dbReference type="InterPro" id="IPR003915">
    <property type="entry name" value="PKD_2"/>
</dbReference>
<evidence type="ECO:0000259" key="12">
    <source>
        <dbReference type="PROSITE" id="PS50095"/>
    </source>
</evidence>
<dbReference type="Pfam" id="PF20519">
    <property type="entry name" value="Polycystin_dom"/>
    <property type="match status" value="1"/>
</dbReference>
<dbReference type="SMART" id="SM00308">
    <property type="entry name" value="LH2"/>
    <property type="match status" value="1"/>
</dbReference>
<feature type="transmembrane region" description="Helical" evidence="11">
    <location>
        <begin position="1465"/>
        <end position="1487"/>
    </location>
</feature>
<dbReference type="InterPro" id="IPR051223">
    <property type="entry name" value="Polycystin"/>
</dbReference>
<feature type="transmembrane region" description="Helical" evidence="11">
    <location>
        <begin position="1335"/>
        <end position="1359"/>
    </location>
</feature>
<feature type="region of interest" description="Disordered" evidence="10">
    <location>
        <begin position="1587"/>
        <end position="1607"/>
    </location>
</feature>
<dbReference type="InterPro" id="IPR046338">
    <property type="entry name" value="GAIN_dom_sf"/>
</dbReference>
<dbReference type="EMBL" id="JARKIK010000056">
    <property type="protein sequence ID" value="KAK8732748.1"/>
    <property type="molecule type" value="Genomic_DNA"/>
</dbReference>
<keyword evidence="5 11" id="KW-1133">Transmembrane helix</keyword>
<dbReference type="Pfam" id="PF01477">
    <property type="entry name" value="PLAT"/>
    <property type="match status" value="1"/>
</dbReference>
<dbReference type="InterPro" id="IPR036392">
    <property type="entry name" value="PLAT/LH2_dom_sf"/>
</dbReference>
<dbReference type="GO" id="GO:0050982">
    <property type="term" value="P:detection of mechanical stimulus"/>
    <property type="evidence" value="ECO:0007669"/>
    <property type="project" value="TreeGrafter"/>
</dbReference>
<name>A0AAW0WKT6_CHEQU</name>
<dbReference type="InterPro" id="IPR046791">
    <property type="entry name" value="Polycystin_dom"/>
</dbReference>
<dbReference type="GO" id="GO:0005509">
    <property type="term" value="F:calcium ion binding"/>
    <property type="evidence" value="ECO:0007669"/>
    <property type="project" value="InterPro"/>
</dbReference>
<dbReference type="GO" id="GO:0005262">
    <property type="term" value="F:calcium channel activity"/>
    <property type="evidence" value="ECO:0007669"/>
    <property type="project" value="TreeGrafter"/>
</dbReference>
<sequence>MGSSGFSSLNLIFPVGIFDVSCRITDNFGSFTNVFLGTVNASMITKAQYDAYNPSAVLQNLASIGDQTTLAMVLNSLASIKLNADWLSLNDSSFGNLTSDQANDRLNEISNMNKQALEFAADTMTFSSLSQLNVGVSVLKSASCGVLTQTRAAYTIDMNFRNKSLQFMKKMELALFNTTIYSPYDLQPFVSSFMDSAVCLLISMNEVIVNPSLSPPGDFAKAPFLDYDTGINKKDTSFVVPLNPADQMRQNILELTKQQAKSVVKDLFTLVDSLSTFILNLTVPGETVDDESESGAGMYVTKIQEQNLLGAGMEIRPAGTLNTSVNIPPNFCASHHSDILTSCTSDAGFTAVVWPVVTHVYPPSNVYLSNLTSVISLSVYSGSEYVTVANLTQPVILTIPRKSQTIPMPIFVEGNTAVDSRVPFVYHTFNVSNADSAFTVEISPRGDTLPDLVILLDYGRLPTPARYDTIISVKNLTVNKNGTYTWFVNNIQNNNRTGRLFLAIAILKKNSVIPKPETNDTLQKEDFVDFDINYDIRVTTSGCYFYNETSDMWSASGLKCLSANTTHVVCEAYHLTSFGSGYLPTPNTINFEYIFAHAGFINNLIIYVVIIITFVFYIIMMIWARFMDKKDVQYRGVTALGDNSVEDKYLYEITFTTGADKEAGTDSNIQFILSGEYSETDVRHLPPSDNRRYRRYSVDAFVMSTHGPLGDICYLRIWHDNSGKSPHDSWQLQTVVIRDLQTRDKFVFKVNSWLSLDRGENKLDILLKPSDIDTNEEFSTEFYNRGHRTANEDHMWLSIFLRPTGSRFSRKERVSVVMLYLYLSMLLNAFCYQRLPDSPRSGVFEFSALTISLQQTVIGIVAGTLVYPVTLLLGFIFKRARPLRLKKCRALEALAKQRRDQQNATETQIDTGEILNEYDVMSLQSSNNRSKDVSPVTCIPCWLRWLAWLLILGGLGISVFFVWSYAIMWGEIKTVKWFSSFITSFFISLLVTQWLKVVFVSTLGALCCKSANTLTEDIDCDEELPELNYDEEWKNVNPMDPSIKRKALNIGGVNSSEPEVVSLTTRLTKKREMNEVVRDIGIYCLFLVVLYVLVNGSTDPNAFLQQNSLVNSFITSGDNTLDYSQEVTTTDKYWYWVQNVLLQNLRAQRWYNDDPPYGLRGFLDDRVNRIIGYAIIRQIRSDPRTCRVAYSMRNFVRNCSGSRAYGTEDTRNFCNGWSVEEKVPGTCTYDQFRYKTETELQTYSTRGLLGTYGGGGYVIQLDNLETEDIAQLQTMQSLGWIDKYTRAVMLEFSTYNVNVNLFTICRIVAEFNEGGGVYTSWRFDPIQLLSTGGSFGFILSVCQIIFVATTVMSTLWQVWKIKKMKCEYFASYWHIAEICIILTSYATIAIYIYQYFLIRDALAIFNSTFGNGYVRMDAAALYSQVYLYSLAIIVFFSTLKLIKLLQFNKRIDQLALAIENCWNELATFFIAFGIVFFAFCCLFHFIFMGCLEDYSRLVTAVESTFAMLLGKLDLSEMVQVNPIAPILYFAFSVMNTIVLVNIMLTIIMVTFTLTKSDFESRENKYDIINFIWSRVRQNLRLEREPDASVIPNVQDESQNSATSDDSIADELPDKVSQLMKYISDVYFDGQLNLNDPEAVKQIVQGRLPSNSLQSYTRKFQNAGQKSVPSSD</sequence>
<feature type="transmembrane region" description="Helical" evidence="11">
    <location>
        <begin position="1526"/>
        <end position="1554"/>
    </location>
</feature>
<feature type="transmembrane region" description="Helical" evidence="11">
    <location>
        <begin position="855"/>
        <end position="877"/>
    </location>
</feature>
<dbReference type="InterPro" id="IPR013122">
    <property type="entry name" value="PKD1_2_channel"/>
</dbReference>
<feature type="transmembrane region" description="Helical" evidence="11">
    <location>
        <begin position="1371"/>
        <end position="1393"/>
    </location>
</feature>
<dbReference type="FunFam" id="2.60.60.20:FF:000022">
    <property type="entry name" value="Uncharacterized protein"/>
    <property type="match status" value="1"/>
</dbReference>
<organism evidence="13 14">
    <name type="scientific">Cherax quadricarinatus</name>
    <name type="common">Australian red claw crayfish</name>
    <dbReference type="NCBI Taxonomy" id="27406"/>
    <lineage>
        <taxon>Eukaryota</taxon>
        <taxon>Metazoa</taxon>
        <taxon>Ecdysozoa</taxon>
        <taxon>Arthropoda</taxon>
        <taxon>Crustacea</taxon>
        <taxon>Multicrustacea</taxon>
        <taxon>Malacostraca</taxon>
        <taxon>Eumalacostraca</taxon>
        <taxon>Eucarida</taxon>
        <taxon>Decapoda</taxon>
        <taxon>Pleocyemata</taxon>
        <taxon>Astacidea</taxon>
        <taxon>Parastacoidea</taxon>
        <taxon>Parastacidae</taxon>
        <taxon>Cherax</taxon>
    </lineage>
</organism>
<evidence type="ECO:0000256" key="7">
    <source>
        <dbReference type="ARBA" id="ARBA00023180"/>
    </source>
</evidence>
<proteinExistence type="inferred from homology"/>
<dbReference type="PROSITE" id="PS50095">
    <property type="entry name" value="PLAT"/>
    <property type="match status" value="1"/>
</dbReference>
<accession>A0AAW0WKT6</accession>
<keyword evidence="7" id="KW-0325">Glycoprotein</keyword>
<evidence type="ECO:0000256" key="10">
    <source>
        <dbReference type="SAM" id="MobiDB-lite"/>
    </source>
</evidence>
<dbReference type="Proteomes" id="UP001445076">
    <property type="component" value="Unassembled WGS sequence"/>
</dbReference>
<feature type="domain" description="PLAT" evidence="12">
    <location>
        <begin position="649"/>
        <end position="768"/>
    </location>
</feature>